<evidence type="ECO:0000313" key="2">
    <source>
        <dbReference type="WBParaSite" id="Minc3s00132g05597"/>
    </source>
</evidence>
<organism evidence="1 2">
    <name type="scientific">Meloidogyne incognita</name>
    <name type="common">Southern root-knot nematode worm</name>
    <name type="synonym">Oxyuris incognita</name>
    <dbReference type="NCBI Taxonomy" id="6306"/>
    <lineage>
        <taxon>Eukaryota</taxon>
        <taxon>Metazoa</taxon>
        <taxon>Ecdysozoa</taxon>
        <taxon>Nematoda</taxon>
        <taxon>Chromadorea</taxon>
        <taxon>Rhabditida</taxon>
        <taxon>Tylenchina</taxon>
        <taxon>Tylenchomorpha</taxon>
        <taxon>Tylenchoidea</taxon>
        <taxon>Meloidogynidae</taxon>
        <taxon>Meloidogyninae</taxon>
        <taxon>Meloidogyne</taxon>
        <taxon>Meloidogyne incognita group</taxon>
    </lineage>
</organism>
<keyword evidence="1" id="KW-1185">Reference proteome</keyword>
<sequence length="73" mass="8366">MARNTCIIYPSIKKAFGNESENLRNKPNLLNAKLCGQFKNSFNSTSFTKSNSKHSDILLQKCWTLFHLAPRFT</sequence>
<dbReference type="AlphaFoldDB" id="A0A914KVG4"/>
<evidence type="ECO:0000313" key="1">
    <source>
        <dbReference type="Proteomes" id="UP000887563"/>
    </source>
</evidence>
<protein>
    <submittedName>
        <fullName evidence="2">Ovule protein</fullName>
    </submittedName>
</protein>
<accession>A0A914KVG4</accession>
<name>A0A914KVG4_MELIC</name>
<proteinExistence type="predicted"/>
<reference evidence="2" key="1">
    <citation type="submission" date="2022-11" db="UniProtKB">
        <authorList>
            <consortium name="WormBaseParasite"/>
        </authorList>
    </citation>
    <scope>IDENTIFICATION</scope>
</reference>
<dbReference type="Proteomes" id="UP000887563">
    <property type="component" value="Unplaced"/>
</dbReference>
<dbReference type="WBParaSite" id="Minc3s00132g05597">
    <property type="protein sequence ID" value="Minc3s00132g05597"/>
    <property type="gene ID" value="Minc3s00132g05597"/>
</dbReference>